<sequence length="22" mass="2583">MLCQFSHLHLCATQQSCQCMRN</sequence>
<evidence type="ECO:0000313" key="1">
    <source>
        <dbReference type="EMBL" id="JAI04355.1"/>
    </source>
</evidence>
<name>A0A0E9XNZ9_ANGAN</name>
<reference evidence="1" key="2">
    <citation type="journal article" date="2015" name="Fish Shellfish Immunol.">
        <title>Early steps in the European eel (Anguilla anguilla)-Vibrio vulnificus interaction in the gills: Role of the RtxA13 toxin.</title>
        <authorList>
            <person name="Callol A."/>
            <person name="Pajuelo D."/>
            <person name="Ebbesson L."/>
            <person name="Teles M."/>
            <person name="MacKenzie S."/>
            <person name="Amaro C."/>
        </authorList>
    </citation>
    <scope>NUCLEOTIDE SEQUENCE</scope>
</reference>
<reference evidence="1" key="1">
    <citation type="submission" date="2014-11" db="EMBL/GenBank/DDBJ databases">
        <authorList>
            <person name="Amaro Gonzalez C."/>
        </authorList>
    </citation>
    <scope>NUCLEOTIDE SEQUENCE</scope>
</reference>
<dbReference type="EMBL" id="GBXM01004223">
    <property type="protein sequence ID" value="JAI04355.1"/>
    <property type="molecule type" value="Transcribed_RNA"/>
</dbReference>
<proteinExistence type="predicted"/>
<accession>A0A0E9XNZ9</accession>
<organism evidence="1">
    <name type="scientific">Anguilla anguilla</name>
    <name type="common">European freshwater eel</name>
    <name type="synonym">Muraena anguilla</name>
    <dbReference type="NCBI Taxonomy" id="7936"/>
    <lineage>
        <taxon>Eukaryota</taxon>
        <taxon>Metazoa</taxon>
        <taxon>Chordata</taxon>
        <taxon>Craniata</taxon>
        <taxon>Vertebrata</taxon>
        <taxon>Euteleostomi</taxon>
        <taxon>Actinopterygii</taxon>
        <taxon>Neopterygii</taxon>
        <taxon>Teleostei</taxon>
        <taxon>Anguilliformes</taxon>
        <taxon>Anguillidae</taxon>
        <taxon>Anguilla</taxon>
    </lineage>
</organism>
<protein>
    <submittedName>
        <fullName evidence="1">Uncharacterized protein</fullName>
    </submittedName>
</protein>
<dbReference type="AlphaFoldDB" id="A0A0E9XNZ9"/>